<dbReference type="GO" id="GO:0016607">
    <property type="term" value="C:nuclear speck"/>
    <property type="evidence" value="ECO:0007669"/>
    <property type="project" value="Ensembl"/>
</dbReference>
<feature type="transmembrane region" description="Helical" evidence="7">
    <location>
        <begin position="45"/>
        <end position="63"/>
    </location>
</feature>
<dbReference type="GO" id="GO:0005730">
    <property type="term" value="C:nucleolus"/>
    <property type="evidence" value="ECO:0007669"/>
    <property type="project" value="Ensembl"/>
</dbReference>
<evidence type="ECO:0000256" key="3">
    <source>
        <dbReference type="ARBA" id="ARBA00022989"/>
    </source>
</evidence>
<dbReference type="Proteomes" id="UP000694564">
    <property type="component" value="Chromosome 11"/>
</dbReference>
<dbReference type="PANTHER" id="PTHR31056:SF1">
    <property type="entry name" value="TRANSMEMBRANE PROTEIN 179B"/>
    <property type="match status" value="1"/>
</dbReference>
<protein>
    <submittedName>
        <fullName evidence="8">Transmembrane protein 179B</fullName>
    </submittedName>
</protein>
<keyword evidence="3 7" id="KW-1133">Transmembrane helix</keyword>
<comment type="subcellular location">
    <subcellularLocation>
        <location evidence="1">Membrane</location>
        <topology evidence="1">Multi-pass membrane protein</topology>
    </subcellularLocation>
</comment>
<evidence type="ECO:0000313" key="8">
    <source>
        <dbReference type="Ensembl" id="ENSSVLP00005006175.1"/>
    </source>
</evidence>
<keyword evidence="4 7" id="KW-0472">Membrane</keyword>
<name>A0A8D2ASJ4_SCIVU</name>
<dbReference type="Pfam" id="PF26158">
    <property type="entry name" value="Claudin_TMEM179-179B"/>
    <property type="match status" value="1"/>
</dbReference>
<reference evidence="8" key="1">
    <citation type="submission" date="2025-08" db="UniProtKB">
        <authorList>
            <consortium name="Ensembl"/>
        </authorList>
    </citation>
    <scope>IDENTIFICATION</scope>
</reference>
<sequence length="253" mass="27083">MSRPEVVASRPWVAPDKAGLGGRLRGAASRGLGAMALPWLQRVELALFAAAFLCGAVAAAALTRTQGSFRGSCPLYGVTALNGSTLALSHPSAPSLCYFVAGASGFLALYCLLLLLFWVYSSCIEDSQRGLIGLRVALAISAIAVFLVLVSACILRFGTRSFCNSIISLNSTISCSEAQKIPWTPPGTALQFYSNLHNAETSSWVNLVLWCVVLVLQVMQWKSEATPYRPLERGDPEWSSETDVLVGPRTSHS</sequence>
<feature type="region of interest" description="Disordered" evidence="6">
    <location>
        <begin position="232"/>
        <end position="253"/>
    </location>
</feature>
<dbReference type="GeneTree" id="ENSGT00510000048151"/>
<evidence type="ECO:0000256" key="1">
    <source>
        <dbReference type="ARBA" id="ARBA00004141"/>
    </source>
</evidence>
<feature type="transmembrane region" description="Helical" evidence="7">
    <location>
        <begin position="99"/>
        <end position="120"/>
    </location>
</feature>
<evidence type="ECO:0000256" key="5">
    <source>
        <dbReference type="ARBA" id="ARBA00093776"/>
    </source>
</evidence>
<dbReference type="Ensembl" id="ENSSVLT00005006880.1">
    <property type="protein sequence ID" value="ENSSVLP00005006175.1"/>
    <property type="gene ID" value="ENSSVLG00005005020.1"/>
</dbReference>
<evidence type="ECO:0000313" key="9">
    <source>
        <dbReference type="Proteomes" id="UP000694564"/>
    </source>
</evidence>
<evidence type="ECO:0000256" key="2">
    <source>
        <dbReference type="ARBA" id="ARBA00022692"/>
    </source>
</evidence>
<evidence type="ECO:0000256" key="4">
    <source>
        <dbReference type="ARBA" id="ARBA00023136"/>
    </source>
</evidence>
<keyword evidence="9" id="KW-1185">Reference proteome</keyword>
<dbReference type="InterPro" id="IPR029776">
    <property type="entry name" value="TMEM179B"/>
</dbReference>
<proteinExistence type="inferred from homology"/>
<dbReference type="OrthoDB" id="8914435at2759"/>
<accession>A0A8D2ASJ4</accession>
<feature type="transmembrane region" description="Helical" evidence="7">
    <location>
        <begin position="132"/>
        <end position="157"/>
    </location>
</feature>
<dbReference type="PANTHER" id="PTHR31056">
    <property type="entry name" value="TRANSMEMBRANE PROTEIN 179B"/>
    <property type="match status" value="1"/>
</dbReference>
<comment type="similarity">
    <text evidence="5">Belongs to the TMEM179 family.</text>
</comment>
<dbReference type="InterPro" id="IPR059010">
    <property type="entry name" value="TMEM179-179B"/>
</dbReference>
<evidence type="ECO:0000256" key="7">
    <source>
        <dbReference type="SAM" id="Phobius"/>
    </source>
</evidence>
<reference evidence="8" key="2">
    <citation type="submission" date="2025-09" db="UniProtKB">
        <authorList>
            <consortium name="Ensembl"/>
        </authorList>
    </citation>
    <scope>IDENTIFICATION</scope>
</reference>
<gene>
    <name evidence="8" type="primary">TMEM179B</name>
</gene>
<keyword evidence="2 7" id="KW-0812">Transmembrane</keyword>
<dbReference type="AlphaFoldDB" id="A0A8D2ASJ4"/>
<organism evidence="8 9">
    <name type="scientific">Sciurus vulgaris</name>
    <name type="common">Eurasian red squirrel</name>
    <dbReference type="NCBI Taxonomy" id="55149"/>
    <lineage>
        <taxon>Eukaryota</taxon>
        <taxon>Metazoa</taxon>
        <taxon>Chordata</taxon>
        <taxon>Craniata</taxon>
        <taxon>Vertebrata</taxon>
        <taxon>Euteleostomi</taxon>
        <taxon>Mammalia</taxon>
        <taxon>Eutheria</taxon>
        <taxon>Euarchontoglires</taxon>
        <taxon>Glires</taxon>
        <taxon>Rodentia</taxon>
        <taxon>Sciuromorpha</taxon>
        <taxon>Sciuridae</taxon>
        <taxon>Sciurinae</taxon>
        <taxon>Sciurini</taxon>
        <taxon>Sciurus</taxon>
    </lineage>
</organism>
<evidence type="ECO:0000256" key="6">
    <source>
        <dbReference type="SAM" id="MobiDB-lite"/>
    </source>
</evidence>